<dbReference type="Pfam" id="PF10545">
    <property type="entry name" value="MADF_DNA_bdg"/>
    <property type="match status" value="1"/>
</dbReference>
<keyword evidence="4" id="KW-1185">Reference proteome</keyword>
<name>A0AA36G7G4_9BILA</name>
<feature type="region of interest" description="Disordered" evidence="1">
    <location>
        <begin position="216"/>
        <end position="315"/>
    </location>
</feature>
<dbReference type="PANTHER" id="PTHR12243">
    <property type="entry name" value="MADF DOMAIN TRANSCRIPTION FACTOR"/>
    <property type="match status" value="1"/>
</dbReference>
<dbReference type="GO" id="GO:0006357">
    <property type="term" value="P:regulation of transcription by RNA polymerase II"/>
    <property type="evidence" value="ECO:0007669"/>
    <property type="project" value="TreeGrafter"/>
</dbReference>
<organism evidence="3 4">
    <name type="scientific">Mesorhabditis spiculigera</name>
    <dbReference type="NCBI Taxonomy" id="96644"/>
    <lineage>
        <taxon>Eukaryota</taxon>
        <taxon>Metazoa</taxon>
        <taxon>Ecdysozoa</taxon>
        <taxon>Nematoda</taxon>
        <taxon>Chromadorea</taxon>
        <taxon>Rhabditida</taxon>
        <taxon>Rhabditina</taxon>
        <taxon>Rhabditomorpha</taxon>
        <taxon>Rhabditoidea</taxon>
        <taxon>Rhabditidae</taxon>
        <taxon>Mesorhabditinae</taxon>
        <taxon>Mesorhabditis</taxon>
    </lineage>
</organism>
<protein>
    <recommendedName>
        <fullName evidence="2">MADF domain-containing protein</fullName>
    </recommendedName>
</protein>
<dbReference type="GO" id="GO:0005634">
    <property type="term" value="C:nucleus"/>
    <property type="evidence" value="ECO:0007669"/>
    <property type="project" value="TreeGrafter"/>
</dbReference>
<evidence type="ECO:0000256" key="1">
    <source>
        <dbReference type="SAM" id="MobiDB-lite"/>
    </source>
</evidence>
<dbReference type="InterPro" id="IPR039353">
    <property type="entry name" value="TF_Adf1"/>
</dbReference>
<dbReference type="InterPro" id="IPR006578">
    <property type="entry name" value="MADF-dom"/>
</dbReference>
<gene>
    <name evidence="3" type="ORF">MSPICULIGERA_LOCUS20688</name>
</gene>
<dbReference type="PROSITE" id="PS51029">
    <property type="entry name" value="MADF"/>
    <property type="match status" value="1"/>
</dbReference>
<dbReference type="EMBL" id="CATQJA010002664">
    <property type="protein sequence ID" value="CAJ0582558.1"/>
    <property type="molecule type" value="Genomic_DNA"/>
</dbReference>
<feature type="domain" description="MADF" evidence="2">
    <location>
        <begin position="32"/>
        <end position="121"/>
    </location>
</feature>
<accession>A0AA36G7G4</accession>
<comment type="caution">
    <text evidence="3">The sequence shown here is derived from an EMBL/GenBank/DDBJ whole genome shotgun (WGS) entry which is preliminary data.</text>
</comment>
<evidence type="ECO:0000313" key="4">
    <source>
        <dbReference type="Proteomes" id="UP001177023"/>
    </source>
</evidence>
<dbReference type="SMART" id="SM00595">
    <property type="entry name" value="MADF"/>
    <property type="match status" value="1"/>
</dbReference>
<dbReference type="AlphaFoldDB" id="A0AA36G7G4"/>
<proteinExistence type="predicted"/>
<feature type="non-terminal residue" evidence="3">
    <location>
        <position position="376"/>
    </location>
</feature>
<reference evidence="3" key="1">
    <citation type="submission" date="2023-06" db="EMBL/GenBank/DDBJ databases">
        <authorList>
            <person name="Delattre M."/>
        </authorList>
    </citation>
    <scope>NUCLEOTIDE SEQUENCE</scope>
    <source>
        <strain evidence="3">AF72</strain>
    </source>
</reference>
<feature type="compositionally biased region" description="Polar residues" evidence="1">
    <location>
        <begin position="221"/>
        <end position="247"/>
    </location>
</feature>
<sequence length="376" mass="42989">MTSRASMEDTEYIFNARLNPGSRVMIDAMKRNFIQMVAGSLPIWSSFVNSEERKFRDWATITARMNQFFPEWNFTVEQLKIQWKILRDSYKRERNRLLADKTRMIKWKFYKELQFLEDSGMFGPTPPDGVEPSSEEWVVEHQKLASEMLERSKMVAQANNHYLSPECNIEGLTDGMDGLVDGMEIPKDEKHRPETDVPDFSFNHLFEGCSDNPDSLDALNPFSNTVSVPSPSRSTDGGASSPVTAFFSQHIGINGESKNKQPGMNNGKPDHQFTSSRKRQAHDAHQMQDFVRYGSESQRRDQVPGSSTPTPAPTQPVVMDKFELLGKTVAQTLRDHFADDELSVEEAFIGIEEALHNLRKEVLMRRKRMKRDNDSA</sequence>
<dbReference type="Proteomes" id="UP001177023">
    <property type="component" value="Unassembled WGS sequence"/>
</dbReference>
<evidence type="ECO:0000313" key="3">
    <source>
        <dbReference type="EMBL" id="CAJ0582558.1"/>
    </source>
</evidence>
<dbReference type="GO" id="GO:0005667">
    <property type="term" value="C:transcription regulator complex"/>
    <property type="evidence" value="ECO:0007669"/>
    <property type="project" value="TreeGrafter"/>
</dbReference>
<evidence type="ECO:0000259" key="2">
    <source>
        <dbReference type="PROSITE" id="PS51029"/>
    </source>
</evidence>
<dbReference type="PANTHER" id="PTHR12243:SF67">
    <property type="entry name" value="COREPRESSOR OF PANGOLIN, ISOFORM A-RELATED"/>
    <property type="match status" value="1"/>
</dbReference>